<dbReference type="InterPro" id="IPR001433">
    <property type="entry name" value="OxRdtase_FAD/NAD-bd"/>
</dbReference>
<dbReference type="PANTHER" id="PTHR19370:SF171">
    <property type="entry name" value="NADH-CYTOCHROME B5 REDUCTASE 2"/>
    <property type="match status" value="1"/>
</dbReference>
<proteinExistence type="inferred from homology"/>
<dbReference type="InterPro" id="IPR017938">
    <property type="entry name" value="Riboflavin_synthase-like_b-brl"/>
</dbReference>
<comment type="function">
    <text evidence="13">May mediate the reduction of outer membrane cytochrome b5.</text>
</comment>
<protein>
    <recommendedName>
        <fullName evidence="16">NADH-cytochrome b5 reductase</fullName>
        <ecNumber evidence="16">1.6.2.2</ecNumber>
    </recommendedName>
</protein>
<keyword evidence="4 15" id="KW-0285">Flavoprotein</keyword>
<evidence type="ECO:0000256" key="6">
    <source>
        <dbReference type="ARBA" id="ARBA00022787"/>
    </source>
</evidence>
<evidence type="ECO:0000313" key="19">
    <source>
        <dbReference type="Proteomes" id="UP000266188"/>
    </source>
</evidence>
<accession>A0A3A2Z4Q9</accession>
<keyword evidence="11" id="KW-0496">Mitochondrion</keyword>
<evidence type="ECO:0000256" key="12">
    <source>
        <dbReference type="ARBA" id="ARBA00023136"/>
    </source>
</evidence>
<evidence type="ECO:0000256" key="5">
    <source>
        <dbReference type="ARBA" id="ARBA00022692"/>
    </source>
</evidence>
<organism evidence="18 19">
    <name type="scientific">Aspergillus sclerotialis</name>
    <dbReference type="NCBI Taxonomy" id="2070753"/>
    <lineage>
        <taxon>Eukaryota</taxon>
        <taxon>Fungi</taxon>
        <taxon>Dikarya</taxon>
        <taxon>Ascomycota</taxon>
        <taxon>Pezizomycotina</taxon>
        <taxon>Eurotiomycetes</taxon>
        <taxon>Eurotiomycetidae</taxon>
        <taxon>Eurotiales</taxon>
        <taxon>Aspergillaceae</taxon>
        <taxon>Aspergillus</taxon>
        <taxon>Aspergillus subgen. Polypaecilum</taxon>
    </lineage>
</organism>
<dbReference type="SUPFAM" id="SSF52343">
    <property type="entry name" value="Ferredoxin reductase-like, C-terminal NADP-linked domain"/>
    <property type="match status" value="1"/>
</dbReference>
<dbReference type="FunFam" id="2.40.30.10:FF:000032">
    <property type="entry name" value="NADH-cytochrome b5 reductase"/>
    <property type="match status" value="1"/>
</dbReference>
<dbReference type="FunFam" id="3.40.50.80:FF:000009">
    <property type="entry name" value="NADH-cytochrome b5 reductase"/>
    <property type="match status" value="1"/>
</dbReference>
<evidence type="ECO:0000259" key="17">
    <source>
        <dbReference type="PROSITE" id="PS51384"/>
    </source>
</evidence>
<evidence type="ECO:0000256" key="3">
    <source>
        <dbReference type="ARBA" id="ARBA00006105"/>
    </source>
</evidence>
<evidence type="ECO:0000256" key="16">
    <source>
        <dbReference type="RuleBase" id="RU361226"/>
    </source>
</evidence>
<comment type="subcellular location">
    <subcellularLocation>
        <location evidence="2">Mitochondrion outer membrane</location>
        <topology evidence="2">Single-pass membrane protein</topology>
    </subcellularLocation>
</comment>
<feature type="binding site" evidence="15">
    <location>
        <position position="143"/>
    </location>
    <ligand>
        <name>FAD</name>
        <dbReference type="ChEBI" id="CHEBI:57692"/>
    </ligand>
</feature>
<keyword evidence="10 16" id="KW-0520">NAD</keyword>
<keyword evidence="6" id="KW-1000">Mitochondrion outer membrane</keyword>
<keyword evidence="9 16" id="KW-0560">Oxidoreductase</keyword>
<feature type="domain" description="FAD-binding FR-type" evidence="17">
    <location>
        <begin position="70"/>
        <end position="175"/>
    </location>
</feature>
<keyword evidence="12" id="KW-0472">Membrane</keyword>
<evidence type="ECO:0000256" key="2">
    <source>
        <dbReference type="ARBA" id="ARBA00004572"/>
    </source>
</evidence>
<dbReference type="PRINTS" id="PR00406">
    <property type="entry name" value="CYTB5RDTASE"/>
</dbReference>
<evidence type="ECO:0000256" key="1">
    <source>
        <dbReference type="ARBA" id="ARBA00001974"/>
    </source>
</evidence>
<feature type="binding site" evidence="15">
    <location>
        <position position="126"/>
    </location>
    <ligand>
        <name>FAD</name>
        <dbReference type="ChEBI" id="CHEBI:57692"/>
    </ligand>
</feature>
<comment type="catalytic activity">
    <reaction evidence="14 16">
        <text>2 Fe(III)-[cytochrome b5] + NADH = 2 Fe(II)-[cytochrome b5] + NAD(+) + H(+)</text>
        <dbReference type="Rhea" id="RHEA:46680"/>
        <dbReference type="Rhea" id="RHEA-COMP:10438"/>
        <dbReference type="Rhea" id="RHEA-COMP:10439"/>
        <dbReference type="ChEBI" id="CHEBI:15378"/>
        <dbReference type="ChEBI" id="CHEBI:29033"/>
        <dbReference type="ChEBI" id="CHEBI:29034"/>
        <dbReference type="ChEBI" id="CHEBI:57540"/>
        <dbReference type="ChEBI" id="CHEBI:57945"/>
        <dbReference type="EC" id="1.6.2.2"/>
    </reaction>
</comment>
<evidence type="ECO:0000256" key="8">
    <source>
        <dbReference type="ARBA" id="ARBA00022989"/>
    </source>
</evidence>
<keyword evidence="8" id="KW-1133">Transmembrane helix</keyword>
<dbReference type="SUPFAM" id="SSF63380">
    <property type="entry name" value="Riboflavin synthase domain-like"/>
    <property type="match status" value="1"/>
</dbReference>
<dbReference type="AlphaFoldDB" id="A0A3A2Z4Q9"/>
<evidence type="ECO:0000256" key="15">
    <source>
        <dbReference type="PIRSR" id="PIRSR601834-1"/>
    </source>
</evidence>
<dbReference type="GO" id="GO:0006696">
    <property type="term" value="P:ergosterol biosynthetic process"/>
    <property type="evidence" value="ECO:0007669"/>
    <property type="project" value="TreeGrafter"/>
</dbReference>
<evidence type="ECO:0000256" key="14">
    <source>
        <dbReference type="ARBA" id="ARBA00047682"/>
    </source>
</evidence>
<keyword evidence="19" id="KW-1185">Reference proteome</keyword>
<dbReference type="PROSITE" id="PS51384">
    <property type="entry name" value="FAD_FR"/>
    <property type="match status" value="1"/>
</dbReference>
<dbReference type="EMBL" id="MVGC01000631">
    <property type="protein sequence ID" value="RJE18068.1"/>
    <property type="molecule type" value="Genomic_DNA"/>
</dbReference>
<reference evidence="19" key="1">
    <citation type="submission" date="2017-02" db="EMBL/GenBank/DDBJ databases">
        <authorList>
            <person name="Tafer H."/>
            <person name="Lopandic K."/>
        </authorList>
    </citation>
    <scope>NUCLEOTIDE SEQUENCE [LARGE SCALE GENOMIC DNA]</scope>
    <source>
        <strain evidence="19">CBS 366.77</strain>
    </source>
</reference>
<dbReference type="EC" id="1.6.2.2" evidence="16"/>
<sequence>MFARQAFKCAQPFRQSFRQFTTEAPKRRSLAPVYAGIVLTGAGVGLYRYNSGIATAEAPKRESVFVGGDQGWVDLKLASVEQLSHNTKRLRFEFPDKEKVSGLQVASALLTKFKPEGAEKPVIRPYTPVNDEDEPGYLELVVKAYPNGPMSEHLHSLKVNDKVDFKGPIPKYPWEANKHNHIALIAGGTGITPMYQLARQIFKNPDDKTKVTLVFGNVTEDDILLRKELNELENTYPQRFKAFYVLDNPPKGWNGGKGYITKDLLKTVLPEPKEDNIKLFVCGPPGMYKAISGPKVSPKDQGELDGALKELGYSKEQVFKF</sequence>
<dbReference type="InterPro" id="IPR001834">
    <property type="entry name" value="CBR-like"/>
</dbReference>
<dbReference type="PRINTS" id="PR00371">
    <property type="entry name" value="FPNCR"/>
</dbReference>
<dbReference type="InterPro" id="IPR017927">
    <property type="entry name" value="FAD-bd_FR_type"/>
</dbReference>
<keyword evidence="7 15" id="KW-0274">FAD</keyword>
<evidence type="ECO:0000313" key="18">
    <source>
        <dbReference type="EMBL" id="RJE18068.1"/>
    </source>
</evidence>
<evidence type="ECO:0000256" key="10">
    <source>
        <dbReference type="ARBA" id="ARBA00023027"/>
    </source>
</evidence>
<dbReference type="Pfam" id="PF00970">
    <property type="entry name" value="FAD_binding_6"/>
    <property type="match status" value="1"/>
</dbReference>
<dbReference type="STRING" id="2070753.A0A3A2Z4Q9"/>
<dbReference type="InterPro" id="IPR001709">
    <property type="entry name" value="Flavoprot_Pyr_Nucl_cyt_Rdtase"/>
</dbReference>
<feature type="binding site" evidence="15">
    <location>
        <position position="141"/>
    </location>
    <ligand>
        <name>FAD</name>
        <dbReference type="ChEBI" id="CHEBI:57692"/>
    </ligand>
</feature>
<feature type="binding site" evidence="15">
    <location>
        <position position="151"/>
    </location>
    <ligand>
        <name>FAD</name>
        <dbReference type="ChEBI" id="CHEBI:57692"/>
    </ligand>
</feature>
<feature type="binding site" evidence="15">
    <location>
        <position position="192"/>
    </location>
    <ligand>
        <name>FAD</name>
        <dbReference type="ChEBI" id="CHEBI:57692"/>
    </ligand>
</feature>
<name>A0A3A2Z4Q9_9EURO</name>
<comment type="similarity">
    <text evidence="3 16">Belongs to the flavoprotein pyridine nucleotide cytochrome reductase family.</text>
</comment>
<dbReference type="InterPro" id="IPR008333">
    <property type="entry name" value="Cbr1-like_FAD-bd_dom"/>
</dbReference>
<dbReference type="Pfam" id="PF00175">
    <property type="entry name" value="NAD_binding_1"/>
    <property type="match status" value="1"/>
</dbReference>
<dbReference type="InterPro" id="IPR039261">
    <property type="entry name" value="FNR_nucleotide-bd"/>
</dbReference>
<feature type="binding site" evidence="15">
    <location>
        <position position="125"/>
    </location>
    <ligand>
        <name>FAD</name>
        <dbReference type="ChEBI" id="CHEBI:57692"/>
    </ligand>
</feature>
<dbReference type="Proteomes" id="UP000266188">
    <property type="component" value="Unassembled WGS sequence"/>
</dbReference>
<dbReference type="Gene3D" id="2.40.30.10">
    <property type="entry name" value="Translation factors"/>
    <property type="match status" value="1"/>
</dbReference>
<evidence type="ECO:0000256" key="7">
    <source>
        <dbReference type="ARBA" id="ARBA00022827"/>
    </source>
</evidence>
<evidence type="ECO:0000256" key="4">
    <source>
        <dbReference type="ARBA" id="ARBA00022630"/>
    </source>
</evidence>
<dbReference type="GO" id="GO:0090524">
    <property type="term" value="F:cytochrome-b5 reductase activity, acting on NADH"/>
    <property type="evidence" value="ECO:0007669"/>
    <property type="project" value="UniProtKB-EC"/>
</dbReference>
<dbReference type="OrthoDB" id="432685at2759"/>
<dbReference type="CDD" id="cd06183">
    <property type="entry name" value="cyt_b5_reduct_like"/>
    <property type="match status" value="1"/>
</dbReference>
<feature type="binding site" evidence="15">
    <location>
        <position position="124"/>
    </location>
    <ligand>
        <name>FAD</name>
        <dbReference type="ChEBI" id="CHEBI:57692"/>
    </ligand>
</feature>
<dbReference type="Gene3D" id="3.40.50.80">
    <property type="entry name" value="Nucleotide-binding domain of ferredoxin-NADP reductase (FNR) module"/>
    <property type="match status" value="1"/>
</dbReference>
<comment type="cofactor">
    <cofactor evidence="1 15 16">
        <name>FAD</name>
        <dbReference type="ChEBI" id="CHEBI:57692"/>
    </cofactor>
</comment>
<comment type="caution">
    <text evidence="18">The sequence shown here is derived from an EMBL/GenBank/DDBJ whole genome shotgun (WGS) entry which is preliminary data.</text>
</comment>
<keyword evidence="5" id="KW-0812">Transmembrane</keyword>
<evidence type="ECO:0000256" key="11">
    <source>
        <dbReference type="ARBA" id="ARBA00023128"/>
    </source>
</evidence>
<dbReference type="PANTHER" id="PTHR19370">
    <property type="entry name" value="NADH-CYTOCHROME B5 REDUCTASE"/>
    <property type="match status" value="1"/>
</dbReference>
<evidence type="ECO:0000256" key="9">
    <source>
        <dbReference type="ARBA" id="ARBA00023002"/>
    </source>
</evidence>
<dbReference type="GO" id="GO:0005741">
    <property type="term" value="C:mitochondrial outer membrane"/>
    <property type="evidence" value="ECO:0007669"/>
    <property type="project" value="UniProtKB-SubCell"/>
</dbReference>
<gene>
    <name evidence="18" type="ORF">PHISCL_09593</name>
</gene>
<feature type="binding site" evidence="15">
    <location>
        <position position="150"/>
    </location>
    <ligand>
        <name>FAD</name>
        <dbReference type="ChEBI" id="CHEBI:57692"/>
    </ligand>
</feature>
<evidence type="ECO:0000256" key="13">
    <source>
        <dbReference type="ARBA" id="ARBA00037464"/>
    </source>
</evidence>